<dbReference type="InParanoid" id="A0A165GZT4"/>
<dbReference type="OrthoDB" id="29024at2759"/>
<feature type="compositionally biased region" description="Pro residues" evidence="5">
    <location>
        <begin position="2223"/>
        <end position="2236"/>
    </location>
</feature>
<evidence type="ECO:0000259" key="7">
    <source>
        <dbReference type="Pfam" id="PF11732"/>
    </source>
</evidence>
<feature type="compositionally biased region" description="Low complexity" evidence="5">
    <location>
        <begin position="31"/>
        <end position="47"/>
    </location>
</feature>
<feature type="compositionally biased region" description="Basic and acidic residues" evidence="5">
    <location>
        <begin position="648"/>
        <end position="657"/>
    </location>
</feature>
<feature type="region of interest" description="Disordered" evidence="5">
    <location>
        <begin position="1634"/>
        <end position="2511"/>
    </location>
</feature>
<feature type="compositionally biased region" description="Basic and acidic residues" evidence="5">
    <location>
        <begin position="2383"/>
        <end position="2438"/>
    </location>
</feature>
<feature type="compositionally biased region" description="Acidic residues" evidence="5">
    <location>
        <begin position="1204"/>
        <end position="1214"/>
    </location>
</feature>
<dbReference type="Pfam" id="PF11262">
    <property type="entry name" value="Tho2"/>
    <property type="match status" value="1"/>
</dbReference>
<dbReference type="InterPro" id="IPR040007">
    <property type="entry name" value="Tho2"/>
</dbReference>
<evidence type="ECO:0000256" key="4">
    <source>
        <dbReference type="ARBA" id="ARBA00023242"/>
    </source>
</evidence>
<evidence type="ECO:0000313" key="9">
    <source>
        <dbReference type="EMBL" id="KZF22808.1"/>
    </source>
</evidence>
<dbReference type="GO" id="GO:0000445">
    <property type="term" value="C:THO complex part of transcription export complex"/>
    <property type="evidence" value="ECO:0007669"/>
    <property type="project" value="TreeGrafter"/>
</dbReference>
<feature type="compositionally biased region" description="Basic and acidic residues" evidence="5">
    <location>
        <begin position="1689"/>
        <end position="1727"/>
    </location>
</feature>
<dbReference type="Pfam" id="PF11732">
    <property type="entry name" value="Thoc2"/>
    <property type="match status" value="1"/>
</dbReference>
<reference evidence="9 10" key="1">
    <citation type="journal article" date="2016" name="Fungal Biol.">
        <title>The genome of Xylona heveae provides a window into fungal endophytism.</title>
        <authorList>
            <person name="Gazis R."/>
            <person name="Kuo A."/>
            <person name="Riley R."/>
            <person name="LaButti K."/>
            <person name="Lipzen A."/>
            <person name="Lin J."/>
            <person name="Amirebrahimi M."/>
            <person name="Hesse C.N."/>
            <person name="Spatafora J.W."/>
            <person name="Henrissat B."/>
            <person name="Hainaut M."/>
            <person name="Grigoriev I.V."/>
            <person name="Hibbett D.S."/>
        </authorList>
    </citation>
    <scope>NUCLEOTIDE SEQUENCE [LARGE SCALE GENOMIC DNA]</scope>
    <source>
        <strain evidence="9 10">TC161</strain>
    </source>
</reference>
<feature type="domain" description="THO complex subunitTHOC2 C-terminal" evidence="6">
    <location>
        <begin position="1305"/>
        <end position="1611"/>
    </location>
</feature>
<dbReference type="RefSeq" id="XP_018188363.1">
    <property type="nucleotide sequence ID" value="XM_018335090.1"/>
</dbReference>
<feature type="compositionally biased region" description="Basic and acidic residues" evidence="5">
    <location>
        <begin position="2360"/>
        <end position="2373"/>
    </location>
</feature>
<sequence>MGGPGGKRKRGERTYSQDSNDGSRPSPHRPGNLNLAQQNQAHQGHQQQYEHRGRGGRRYSRGGRGGGMQQRSPSNGAQSNFTSPRNTNALSPPAPPSQLRESVRRAQTPPAQPSTQPSTQPSAPSAPAPRPDAPAPASAPIQPVAPAPSPRPPQPPVEKKPPTPYNYEYLTAERVASWKEAGRKDIVGLGTKARTGEDPIILGGIFQELLKSGLDGKIEAIDAGSAIKDLLAGEASAAEDDAADGEEKFDPQSLFLDCLSILTENDVANPLLRTIVVATEVSPALMRQELETPLLQSLGMIRDTFGRMGIRKQTNLLYRQSNYNLLREESEGYSKLVTELFTTSSHEPPTSEVVEETFERVKALIGAFDLDVGRVLDITLDVFAAVLVKQYRFFVKFLRASSWWPKEKIFEGIQSSDQGVGTLPLWALPGSAGWTIDDEERENLSRLKEQRDHAFWDRVREVGMDAYFELGGRRVIGKSGLAHTNDIAHQASDADKDMEWIETTGTLPPQGNRVAAQLLGFKLRFYASPARDANDSLPVNLIYLAALLIKIGFISLRDLYPHLWPADEAMEAVREQKMKEKAERERANRPGGGAMNALAMAGALADDTISVPSRLREIDDNRGTPNRNESEAAKTPGKEAAQESTTEEAEKEKLPEPADQKVQLLKSLLCIGAIPESLFMLGRFPWLMDAFPDLPAHIHRILHHSLSKVYEPLRPLSDREGLRHSKKIPDPDQSGVPKGQVRLINAPVRKVLRWAQIDRDDTNEATDYRFYWDEWLDHVPACQNVDDVFSLCSTFLNYSGVKIGQDPALLMKLARIGKHSLNTDPSPENHARWIDLSKRLLVPALSLTKNNPGVVNEVFELLRNFPTSTRYSIYAEWYTGQISRLPDIKVAFDQARAETKDVLKRISKTNVKPMARALAKVAYASPGVVFSVAISQIESYDNLVEVVVECARYFTFLGYDVLTWSLMNSLGGKNRNRVQADGMLASKWLSALSLFSGRVFKRYSVMNPTPILQYVTDQVQKGNSTELIVLKEMTLAMAGIVADTNFNEAQTQAMAGGSLLQSLTLLQLLDKRHETKTTAKRLLRALTEPKLAGQLLISIAQERQTCIFKVPEPDAHLKLLGNLLDEIHRVLAQYLDFLRSNLSVKEFDGLVPDVISLIRDFGLDPAIAFWFSRPSIVQALADDSQSATPIVQASSKPSESPAVEADENVNEDGDVSMSDVKPEEGEQTEDADADREQGEEVRTPDVKEAEEVTTNGDLDMQDNLPSTDVPTPVPGAEANSTGEPWHPVLKDLAERIKAAMPEENWEILNANFYITFWQLTPQDMLVPTQSYDAEITRQQRKLTSIINDRSDMTVAGLQRKDKEKKHLDDLKDRLRGEMKTQVQSFSQTRSRLQREKDHWFPNFWGKWDALNEALIQNCFLPRLLLSPSDALYTFKMLKFLHFSGAANFRTMGVIDNIFREKQLTALMFMCTSREAENLGRFFNELFRDLSRWHADNAIYEKEAYGVKRDLPGYAKRLSNETKGPETFLDFEEFRRLLYKWHRSFNNALKACFTGGEYMHIRNAIIVLKAVHLYFPAVNWIGRDQLTCVTELSQNEKREDLKIAATSLLGNLKRREKQWMLPQAFNLVNAGLVRQQAGSGNPSSRAGSAAPGTPQPESKPGTPLDATAVEFRPKEQASSNGILAPQASTDRAEVEDGEIEDAKMKDASTAKAESKSGEGDNAQDREAQKPGSSTTPVSHMTENVTEKTEDVEPEASQPPAESEAPTSKSRQAHEQPGPSPAPSGPSLDPRPNLRRNASNSAIGRPQHALPVRPEGPPPRSHDRRTGEQFGERREGRDHRFAETGRADRQGDYLHDRRQGPPAVGRERYMGSDRDRRDLPRAEEREGFVRAQAEERPGRPHRDSRPRSREGDWHERMPSDRSFGQGLPPTSRASDFPARPARELTNMGPPPPGPPQHHEQGGYLAAQPHPDRAALVNGPQYPERGAAGGADGGRRESGRYERDSRRERNSHPQSPLRPEDNRLLGQQMREDGREYSSNYGPRYDENRPPTGPKGDRPPRGGMGDREVPPQSGPLPGAMDQTHGRLNQDYRPPARQQDPNYGRLNAGPEIPSGPRGRGQGRGGRNTSNVRQQEPPFPTGPQMPSPTISERQPPRGPSRGGPRTSSAQFEYPPSSGRASPPSTSHENAPDMSGVHPDRLQALRKSPDTPPYVKSAALPPQPAMAAPPVHPGPSPSGPAPSGPRNQYAAPVSPGGPGSGGRNPPTGPSSGGDRNRGDKRFAGIQNVLQQSGPERSDRGPPVRGRGGRSANAGGMSSFGGSSEPSTPGAGGRSEGRPDLFSDRVTMPSVATPPVDERPSSRAHRTRGGEGDRRSARTESSRPSSQDRAAGSRRDEERALRREDGRESRGSGRDDRERSRRSRGDDGPSRERRDGRGRDDAERRGGASTSGGTVGNTVGGSEEGQRSWGSETGRTRGSDRRDDRDRERRDGRKRGRGGDDSGTGERSFGDGKRPRRAQ</sequence>
<feature type="compositionally biased region" description="Pro residues" evidence="5">
    <location>
        <begin position="143"/>
        <end position="156"/>
    </location>
</feature>
<dbReference type="FunCoup" id="A0A165GZT4">
    <property type="interactions" value="591"/>
</dbReference>
<dbReference type="PANTHER" id="PTHR21597:SF0">
    <property type="entry name" value="THO COMPLEX SUBUNIT 2"/>
    <property type="match status" value="1"/>
</dbReference>
<feature type="compositionally biased region" description="Basic and acidic residues" evidence="5">
    <location>
        <begin position="615"/>
        <end position="641"/>
    </location>
</feature>
<feature type="compositionally biased region" description="Basic and acidic residues" evidence="5">
    <location>
        <begin position="1990"/>
        <end position="2008"/>
    </location>
</feature>
<dbReference type="InterPro" id="IPR021726">
    <property type="entry name" value="THO_THOC2_N"/>
</dbReference>
<evidence type="ECO:0000256" key="2">
    <source>
        <dbReference type="ARBA" id="ARBA00007857"/>
    </source>
</evidence>
<dbReference type="EMBL" id="KV407458">
    <property type="protein sequence ID" value="KZF22808.1"/>
    <property type="molecule type" value="Genomic_DNA"/>
</dbReference>
<feature type="compositionally biased region" description="Low complexity" evidence="5">
    <location>
        <begin position="1753"/>
        <end position="1766"/>
    </location>
</feature>
<keyword evidence="10" id="KW-1185">Reference proteome</keyword>
<feature type="compositionally biased region" description="Polar residues" evidence="5">
    <location>
        <begin position="14"/>
        <end position="23"/>
    </location>
</feature>
<feature type="region of interest" description="Disordered" evidence="5">
    <location>
        <begin position="615"/>
        <end position="657"/>
    </location>
</feature>
<feature type="compositionally biased region" description="Low complexity" evidence="5">
    <location>
        <begin position="106"/>
        <end position="123"/>
    </location>
</feature>
<feature type="compositionally biased region" description="Polar residues" evidence="5">
    <location>
        <begin position="2172"/>
        <end position="2182"/>
    </location>
</feature>
<feature type="compositionally biased region" description="Pro residues" evidence="5">
    <location>
        <begin position="2131"/>
        <end position="2140"/>
    </location>
</feature>
<dbReference type="PANTHER" id="PTHR21597">
    <property type="entry name" value="THO2 PROTEIN"/>
    <property type="match status" value="1"/>
</dbReference>
<dbReference type="InterPro" id="IPR021418">
    <property type="entry name" value="THO_THOC2_C"/>
</dbReference>
<dbReference type="GO" id="GO:0006406">
    <property type="term" value="P:mRNA export from nucleus"/>
    <property type="evidence" value="ECO:0007669"/>
    <property type="project" value="InterPro"/>
</dbReference>
<feature type="compositionally biased region" description="Low complexity" evidence="5">
    <location>
        <begin position="2295"/>
        <end position="2309"/>
    </location>
</feature>
<feature type="compositionally biased region" description="Pro residues" evidence="5">
    <location>
        <begin position="124"/>
        <end position="134"/>
    </location>
</feature>
<name>A0A165GZT4_XYLHT</name>
<feature type="domain" description="THO complex subunit 2 N-terminal" evidence="8">
    <location>
        <begin position="170"/>
        <end position="916"/>
    </location>
</feature>
<comment type="similarity">
    <text evidence="2">Belongs to the THOC2 family.</text>
</comment>
<feature type="domain" description="THO complex subunitTHOC2 N-terminal" evidence="7">
    <location>
        <begin position="918"/>
        <end position="993"/>
    </location>
</feature>
<evidence type="ECO:0000256" key="3">
    <source>
        <dbReference type="ARBA" id="ARBA00019596"/>
    </source>
</evidence>
<evidence type="ECO:0000259" key="6">
    <source>
        <dbReference type="Pfam" id="PF11262"/>
    </source>
</evidence>
<feature type="compositionally biased region" description="Basic and acidic residues" evidence="5">
    <location>
        <begin position="1818"/>
        <end position="1917"/>
    </location>
</feature>
<feature type="compositionally biased region" description="Basic residues" evidence="5">
    <location>
        <begin position="1"/>
        <end position="11"/>
    </location>
</feature>
<organism evidence="9 10">
    <name type="scientific">Xylona heveae (strain CBS 132557 / TC161)</name>
    <dbReference type="NCBI Taxonomy" id="1328760"/>
    <lineage>
        <taxon>Eukaryota</taxon>
        <taxon>Fungi</taxon>
        <taxon>Dikarya</taxon>
        <taxon>Ascomycota</taxon>
        <taxon>Pezizomycotina</taxon>
        <taxon>Xylonomycetes</taxon>
        <taxon>Xylonales</taxon>
        <taxon>Xylonaceae</taxon>
        <taxon>Xylona</taxon>
    </lineage>
</organism>
<proteinExistence type="inferred from homology"/>
<dbReference type="GeneID" id="28900227"/>
<evidence type="ECO:0000259" key="8">
    <source>
        <dbReference type="Pfam" id="PF16134"/>
    </source>
</evidence>
<evidence type="ECO:0000256" key="5">
    <source>
        <dbReference type="SAM" id="MobiDB-lite"/>
    </source>
</evidence>
<accession>A0A165GZT4</accession>
<feature type="compositionally biased region" description="Gly residues" evidence="5">
    <location>
        <begin position="2441"/>
        <end position="2455"/>
    </location>
</feature>
<feature type="compositionally biased region" description="Polar residues" evidence="5">
    <location>
        <begin position="73"/>
        <end position="90"/>
    </location>
</feature>
<feature type="compositionally biased region" description="Polar residues" evidence="5">
    <location>
        <begin position="1188"/>
        <end position="1198"/>
    </location>
</feature>
<dbReference type="InterPro" id="IPR032302">
    <property type="entry name" value="THOC2_N"/>
</dbReference>
<feature type="compositionally biased region" description="Basic and acidic residues" evidence="5">
    <location>
        <begin position="1234"/>
        <end position="1250"/>
    </location>
</feature>
<dbReference type="Pfam" id="PF16134">
    <property type="entry name" value="THOC2_N"/>
    <property type="match status" value="1"/>
</dbReference>
<protein>
    <recommendedName>
        <fullName evidence="3">THO complex subunit 2</fullName>
    </recommendedName>
</protein>
<comment type="subcellular location">
    <subcellularLocation>
        <location evidence="1">Nucleus</location>
    </subcellularLocation>
</comment>
<dbReference type="GO" id="GO:0003729">
    <property type="term" value="F:mRNA binding"/>
    <property type="evidence" value="ECO:0007669"/>
    <property type="project" value="TreeGrafter"/>
</dbReference>
<gene>
    <name evidence="9" type="ORF">L228DRAFT_268188</name>
</gene>
<dbReference type="GO" id="GO:0006397">
    <property type="term" value="P:mRNA processing"/>
    <property type="evidence" value="ECO:0007669"/>
    <property type="project" value="InterPro"/>
</dbReference>
<feature type="compositionally biased region" description="Basic and acidic residues" evidence="5">
    <location>
        <begin position="2040"/>
        <end position="2065"/>
    </location>
</feature>
<dbReference type="STRING" id="1328760.A0A165GZT4"/>
<feature type="compositionally biased region" description="Polar residues" evidence="5">
    <location>
        <begin position="1729"/>
        <end position="1742"/>
    </location>
</feature>
<feature type="compositionally biased region" description="Basic and acidic residues" evidence="5">
    <location>
        <begin position="2015"/>
        <end position="2032"/>
    </location>
</feature>
<evidence type="ECO:0000313" key="10">
    <source>
        <dbReference type="Proteomes" id="UP000076632"/>
    </source>
</evidence>
<feature type="region of interest" description="Disordered" evidence="5">
    <location>
        <begin position="1188"/>
        <end position="1267"/>
    </location>
</feature>
<keyword evidence="4" id="KW-0539">Nucleus</keyword>
<dbReference type="Proteomes" id="UP000076632">
    <property type="component" value="Unassembled WGS sequence"/>
</dbReference>
<dbReference type="OMA" id="QERWTCI"/>
<feature type="compositionally biased region" description="Polar residues" evidence="5">
    <location>
        <begin position="1635"/>
        <end position="1645"/>
    </location>
</feature>
<feature type="compositionally biased region" description="Basic and acidic residues" evidence="5">
    <location>
        <begin position="2466"/>
        <end position="2483"/>
    </location>
</feature>
<evidence type="ECO:0000256" key="1">
    <source>
        <dbReference type="ARBA" id="ARBA00004123"/>
    </source>
</evidence>
<feature type="compositionally biased region" description="Polar residues" evidence="5">
    <location>
        <begin position="1675"/>
        <end position="1688"/>
    </location>
</feature>
<feature type="compositionally biased region" description="Basic and acidic residues" evidence="5">
    <location>
        <begin position="2191"/>
        <end position="2202"/>
    </location>
</feature>
<feature type="region of interest" description="Disordered" evidence="5">
    <location>
        <begin position="1"/>
        <end position="165"/>
    </location>
</feature>